<reference evidence="1" key="1">
    <citation type="journal article" date="2021" name="Genome Biol. Evol.">
        <title>The assembled and annotated genome of the fairy-ring fungus Marasmius oreades.</title>
        <authorList>
            <person name="Hiltunen M."/>
            <person name="Ament-Velasquez S.L."/>
            <person name="Johannesson H."/>
        </authorList>
    </citation>
    <scope>NUCLEOTIDE SEQUENCE</scope>
    <source>
        <strain evidence="1">03SP1</strain>
    </source>
</reference>
<dbReference type="Gene3D" id="3.80.10.10">
    <property type="entry name" value="Ribonuclease Inhibitor"/>
    <property type="match status" value="1"/>
</dbReference>
<dbReference type="AlphaFoldDB" id="A0A9P8AFU5"/>
<accession>A0A9P8AFU5</accession>
<sequence>MNRLSSDIILELVPWIDQSEHKTLRLISKTFTAAMESTFWANRFVALVARESVDLERLLLKLEEMRNNPSSSQKIQGLRFNLSVIDQVGMEELCQKVEKVLPEALSKLQGLRRASWIDPGWAIETVTQSLASLPLLADLTISQREWRAEPSPNLPLHHFRRGTLERLLINTSYEDRDGYLSSLSILLAHNPCIRHLELLEWQFPPTIPLVFNELFQRQPIFRPLRLESLHLFGWRLTPEVIPHLRSLRSLEFDGHAELPNLTFWKTLETENIHLRRIVTVPYAPLLDYLDTFSGLEVLAVLEDRWHTEDLKEAEVLARRFYQVVLPKHKASLKELSFRSVGPNIWNVSEWNLEGFNGYRELRTLEVEICEDDIHATSNPEKHIVGALVKRLIALPKFQRLTLRPLFHGREGTGFVGEGISQLSRILDMKVKLGEVVVASVIQVTVDGIRAIYFPEIIEGEIVFKCVSNVYI</sequence>
<dbReference type="EMBL" id="CM032181">
    <property type="protein sequence ID" value="KAG7100062.1"/>
    <property type="molecule type" value="Genomic_DNA"/>
</dbReference>
<dbReference type="RefSeq" id="XP_043016532.1">
    <property type="nucleotide sequence ID" value="XM_043147818.1"/>
</dbReference>
<dbReference type="InterPro" id="IPR032675">
    <property type="entry name" value="LRR_dom_sf"/>
</dbReference>
<dbReference type="Proteomes" id="UP001049176">
    <property type="component" value="Chromosome 1"/>
</dbReference>
<dbReference type="OrthoDB" id="3541472at2759"/>
<name>A0A9P8AFU5_9AGAR</name>
<dbReference type="GeneID" id="66070923"/>
<evidence type="ECO:0008006" key="3">
    <source>
        <dbReference type="Google" id="ProtNLM"/>
    </source>
</evidence>
<dbReference type="KEGG" id="more:E1B28_001847"/>
<organism evidence="1 2">
    <name type="scientific">Marasmius oreades</name>
    <name type="common">fairy-ring Marasmius</name>
    <dbReference type="NCBI Taxonomy" id="181124"/>
    <lineage>
        <taxon>Eukaryota</taxon>
        <taxon>Fungi</taxon>
        <taxon>Dikarya</taxon>
        <taxon>Basidiomycota</taxon>
        <taxon>Agaricomycotina</taxon>
        <taxon>Agaricomycetes</taxon>
        <taxon>Agaricomycetidae</taxon>
        <taxon>Agaricales</taxon>
        <taxon>Marasmiineae</taxon>
        <taxon>Marasmiaceae</taxon>
        <taxon>Marasmius</taxon>
    </lineage>
</organism>
<comment type="caution">
    <text evidence="1">The sequence shown here is derived from an EMBL/GenBank/DDBJ whole genome shotgun (WGS) entry which is preliminary data.</text>
</comment>
<dbReference type="SUPFAM" id="SSF52047">
    <property type="entry name" value="RNI-like"/>
    <property type="match status" value="1"/>
</dbReference>
<proteinExistence type="predicted"/>
<keyword evidence="2" id="KW-1185">Reference proteome</keyword>
<gene>
    <name evidence="1" type="ORF">E1B28_001847</name>
</gene>
<evidence type="ECO:0000313" key="1">
    <source>
        <dbReference type="EMBL" id="KAG7100062.1"/>
    </source>
</evidence>
<evidence type="ECO:0000313" key="2">
    <source>
        <dbReference type="Proteomes" id="UP001049176"/>
    </source>
</evidence>
<protein>
    <recommendedName>
        <fullName evidence="3">F-box domain-containing protein</fullName>
    </recommendedName>
</protein>